<evidence type="ECO:0000256" key="5">
    <source>
        <dbReference type="ARBA" id="ARBA00012779"/>
    </source>
</evidence>
<dbReference type="InterPro" id="IPR015915">
    <property type="entry name" value="Kelch-typ_b-propeller"/>
</dbReference>
<dbReference type="GO" id="GO:0008175">
    <property type="term" value="F:tRNA methyltransferase activity"/>
    <property type="evidence" value="ECO:0007669"/>
    <property type="project" value="TreeGrafter"/>
</dbReference>
<dbReference type="Pfam" id="PF04072">
    <property type="entry name" value="LCM"/>
    <property type="match status" value="1"/>
</dbReference>
<dbReference type="InterPro" id="IPR029063">
    <property type="entry name" value="SAM-dependent_MTases_sf"/>
</dbReference>
<dbReference type="PANTHER" id="PTHR46529">
    <property type="entry name" value="TRNA WYBUTOSINE-SYNTHESIZING PROTEIN 4"/>
    <property type="match status" value="1"/>
</dbReference>
<dbReference type="UniPathway" id="UPA00375"/>
<organism evidence="15">
    <name type="scientific">Arion vulgaris</name>
    <dbReference type="NCBI Taxonomy" id="1028688"/>
    <lineage>
        <taxon>Eukaryota</taxon>
        <taxon>Metazoa</taxon>
        <taxon>Spiralia</taxon>
        <taxon>Lophotrochozoa</taxon>
        <taxon>Mollusca</taxon>
        <taxon>Gastropoda</taxon>
        <taxon>Heterobranchia</taxon>
        <taxon>Euthyneura</taxon>
        <taxon>Panpulmonata</taxon>
        <taxon>Eupulmonata</taxon>
        <taxon>Stylommatophora</taxon>
        <taxon>Helicina</taxon>
        <taxon>Arionoidea</taxon>
        <taxon>Arionidae</taxon>
        <taxon>Arion</taxon>
    </lineage>
</organism>
<dbReference type="FunFam" id="3.40.50.150:FF:000207">
    <property type="entry name" value="Leucine carboxyl methyltransferase 2"/>
    <property type="match status" value="1"/>
</dbReference>
<feature type="compositionally biased region" description="Basic and acidic residues" evidence="14">
    <location>
        <begin position="1"/>
        <end position="18"/>
    </location>
</feature>
<evidence type="ECO:0000256" key="10">
    <source>
        <dbReference type="ARBA" id="ARBA00022694"/>
    </source>
</evidence>
<feature type="compositionally biased region" description="Polar residues" evidence="14">
    <location>
        <begin position="471"/>
        <end position="485"/>
    </location>
</feature>
<dbReference type="PANTHER" id="PTHR46529:SF1">
    <property type="entry name" value="TRNA WYBUTOSINE-SYNTHESIZING PROTEIN 4"/>
    <property type="match status" value="1"/>
</dbReference>
<evidence type="ECO:0000256" key="7">
    <source>
        <dbReference type="ARBA" id="ARBA00022603"/>
    </source>
</evidence>
<evidence type="ECO:0000256" key="4">
    <source>
        <dbReference type="ARBA" id="ARBA00012155"/>
    </source>
</evidence>
<comment type="catalytic activity">
    <reaction evidence="13">
        <text>7-[(3S)-(3-amino-3-methoxycarbonyl)propyl]wyosine(37) in tRNA(Phe) + S-adenosyl-L-methionine + CO2 = wybutosine(37) in tRNA(Phe) + S-adenosyl-L-homocysteine + 2 H(+)</text>
        <dbReference type="Rhea" id="RHEA:37119"/>
        <dbReference type="Rhea" id="RHEA-COMP:11844"/>
        <dbReference type="Rhea" id="RHEA-COMP:11847"/>
        <dbReference type="ChEBI" id="CHEBI:15378"/>
        <dbReference type="ChEBI" id="CHEBI:16526"/>
        <dbReference type="ChEBI" id="CHEBI:57856"/>
        <dbReference type="ChEBI" id="CHEBI:59789"/>
        <dbReference type="ChEBI" id="CHEBI:73544"/>
        <dbReference type="ChEBI" id="CHEBI:74275"/>
        <dbReference type="EC" id="2.3.1.231"/>
    </reaction>
</comment>
<evidence type="ECO:0000256" key="13">
    <source>
        <dbReference type="ARBA" id="ARBA00049250"/>
    </source>
</evidence>
<gene>
    <name evidence="15" type="primary">ORF44209</name>
</gene>
<protein>
    <recommendedName>
        <fullName evidence="6">tRNA wybutosine-synthesizing protein 4</fullName>
        <ecNumber evidence="5">2.1.1.290</ecNumber>
        <ecNumber evidence="4">2.3.1.231</ecNumber>
    </recommendedName>
    <alternativeName>
        <fullName evidence="12">tRNA(Phe) (7-(3-amino-3-(methoxycarbonyl)propyl)wyosine(37)-N)-methoxycarbonyltransferase</fullName>
    </alternativeName>
    <alternativeName>
        <fullName evidence="11">tRNA(Phe) (7-(3-amino-3-carboxypropyl)wyosine(37)-O)-methyltransferase</fullName>
    </alternativeName>
</protein>
<feature type="compositionally biased region" description="Basic and acidic residues" evidence="14">
    <location>
        <begin position="489"/>
        <end position="498"/>
    </location>
</feature>
<feature type="region of interest" description="Disordered" evidence="14">
    <location>
        <begin position="1"/>
        <end position="30"/>
    </location>
</feature>
<comment type="pathway">
    <text evidence="2">tRNA modification; wybutosine-tRNA(Phe) biosynthesis.</text>
</comment>
<evidence type="ECO:0000256" key="14">
    <source>
        <dbReference type="SAM" id="MobiDB-lite"/>
    </source>
</evidence>
<keyword evidence="9" id="KW-0949">S-adenosyl-L-methionine</keyword>
<dbReference type="InterPro" id="IPR011043">
    <property type="entry name" value="Gal_Oxase/kelch_b-propeller"/>
</dbReference>
<keyword evidence="7" id="KW-0489">Methyltransferase</keyword>
<dbReference type="InterPro" id="IPR007213">
    <property type="entry name" value="Ppm1/Ppm2/Tcmp"/>
</dbReference>
<evidence type="ECO:0000313" key="15">
    <source>
        <dbReference type="EMBL" id="CEK62105.1"/>
    </source>
</evidence>
<dbReference type="Gene3D" id="2.120.10.80">
    <property type="entry name" value="Kelch-type beta propeller"/>
    <property type="match status" value="2"/>
</dbReference>
<feature type="region of interest" description="Disordered" evidence="14">
    <location>
        <begin position="471"/>
        <end position="518"/>
    </location>
</feature>
<feature type="compositionally biased region" description="Polar residues" evidence="14">
    <location>
        <begin position="499"/>
        <end position="508"/>
    </location>
</feature>
<feature type="compositionally biased region" description="Low complexity" evidence="14">
    <location>
        <begin position="509"/>
        <end position="518"/>
    </location>
</feature>
<reference evidence="15" key="1">
    <citation type="submission" date="2014-12" db="EMBL/GenBank/DDBJ databases">
        <title>Insight into the proteome of Arion vulgaris.</title>
        <authorList>
            <person name="Aradska J."/>
            <person name="Bulat T."/>
            <person name="Smidak R."/>
            <person name="Sarate P."/>
            <person name="Gangsoo J."/>
            <person name="Sialana F."/>
            <person name="Bilban M."/>
            <person name="Lubec G."/>
        </authorList>
    </citation>
    <scope>NUCLEOTIDE SEQUENCE</scope>
    <source>
        <tissue evidence="15">Skin</tissue>
    </source>
</reference>
<accession>A0A0B6Z319</accession>
<keyword evidence="10" id="KW-0819">tRNA processing</keyword>
<dbReference type="SUPFAM" id="SSF50965">
    <property type="entry name" value="Galactose oxidase, central domain"/>
    <property type="match status" value="1"/>
</dbReference>
<dbReference type="SUPFAM" id="SSF117281">
    <property type="entry name" value="Kelch motif"/>
    <property type="match status" value="1"/>
</dbReference>
<evidence type="ECO:0000256" key="11">
    <source>
        <dbReference type="ARBA" id="ARBA00029750"/>
    </source>
</evidence>
<comment type="similarity">
    <text evidence="3">Belongs to the methyltransferase superfamily. LCMT family.</text>
</comment>
<name>A0A0B6Z319_9EUPU</name>
<dbReference type="Gene3D" id="3.40.50.150">
    <property type="entry name" value="Vaccinia Virus protein VP39"/>
    <property type="match status" value="1"/>
</dbReference>
<dbReference type="Pfam" id="PF24681">
    <property type="entry name" value="Kelch_KLHDC2_KLHL20_DRC7"/>
    <property type="match status" value="1"/>
</dbReference>
<dbReference type="GO" id="GO:0031591">
    <property type="term" value="P:wybutosine biosynthetic process"/>
    <property type="evidence" value="ECO:0007669"/>
    <property type="project" value="TreeGrafter"/>
</dbReference>
<evidence type="ECO:0000256" key="8">
    <source>
        <dbReference type="ARBA" id="ARBA00022679"/>
    </source>
</evidence>
<keyword evidence="8" id="KW-0808">Transferase</keyword>
<dbReference type="AlphaFoldDB" id="A0A0B6Z319"/>
<dbReference type="EMBL" id="HACG01015240">
    <property type="protein sequence ID" value="CEK62105.1"/>
    <property type="molecule type" value="Transcribed_RNA"/>
</dbReference>
<evidence type="ECO:0000256" key="6">
    <source>
        <dbReference type="ARBA" id="ARBA00018045"/>
    </source>
</evidence>
<dbReference type="EC" id="2.3.1.231" evidence="4"/>
<dbReference type="EC" id="2.1.1.290" evidence="5"/>
<dbReference type="SUPFAM" id="SSF53335">
    <property type="entry name" value="S-adenosyl-L-methionine-dependent methyltransferases"/>
    <property type="match status" value="1"/>
</dbReference>
<evidence type="ECO:0000256" key="2">
    <source>
        <dbReference type="ARBA" id="ARBA00004797"/>
    </source>
</evidence>
<dbReference type="GO" id="GO:0030488">
    <property type="term" value="P:tRNA methylation"/>
    <property type="evidence" value="ECO:0007669"/>
    <property type="project" value="TreeGrafter"/>
</dbReference>
<proteinExistence type="inferred from homology"/>
<evidence type="ECO:0000256" key="9">
    <source>
        <dbReference type="ARBA" id="ARBA00022691"/>
    </source>
</evidence>
<evidence type="ECO:0000256" key="12">
    <source>
        <dbReference type="ARBA" id="ARBA00030847"/>
    </source>
</evidence>
<evidence type="ECO:0000256" key="1">
    <source>
        <dbReference type="ARBA" id="ARBA00001806"/>
    </source>
</evidence>
<sequence length="796" mass="89320">MEGKPSDARKTNKTRRETAVQGTNDSSIVSKCSTSSSGYFSDPFLHYFVSKVSRRAPLIHRGYYIRAVAFDRLLRNFLGLHQHSKKQIISLGCGFDSSYFRLKGAQCLGDTVYCEIDFPELVKKKRLLIENTDDLIRLVDKIKEPPLSPHIELSCSDYHLLGVDLTQLNTLEAALKMCGIDFETPTLLLSECVMTYMTRRCSTELVKWAAETFEEAVFGMYEQMSPDDAFGLFMQNHFHSIGSPLKCITSFPSLESQRKRFLSTGWAWCEALDMNTFYYHHIPTQERKRVEHLETFDEYEELNLKYSHYFILTASTVSLTQSLITNGAYSPEIIQNPSISPIFTITRILDVAQSVRRFGHASSLVNGQFAVSTGGFGEIDGRHQRLTEITVTDMTTFKSSHILSCSSDLQYSRMHHASVSLSDGTTFLIGGRQSPYFMCNQMLKICLKICLKHEQLSEISGEMHLEELNSHHLSTHSNKQQNKPVSDQRISKHVENRETSSLTENVRNSTTISTSSEIELQQTELSDKRFSSRESDIPGYDQTTCAELNDSCHSDVYSLTDEHDSVLSCTFDMGHVHISVVCQKGNIPKERWRHAATDVIINGQEKIFVHGGKTKSGDILGDSFLFDPVENSWEQLSCSGETPGPYHSHCVSHWNGQVVLTGGLDAVSMPSGDVFLLNLTTKVWEKLSVTGNLHSRYSHTAHLVNDNTLLLIGGVNLHHPPPGVAVINLRTRKALEFALPDQDKSNLLMFHRHSSVKLEQEKIVVLGGGGNCFSFGTHLNRTPVILNIGPCIDAVE</sequence>
<comment type="catalytic activity">
    <reaction evidence="1">
        <text>7-[(3S)-3-amino-3-carboxypropyl]wyosine(37) in tRNA(Phe) + S-adenosyl-L-methionine = 7-[(3S)-(3-amino-3-methoxycarbonyl)propyl]wyosine(37) in tRNA(Phe) + S-adenosyl-L-homocysteine</text>
        <dbReference type="Rhea" id="RHEA:36903"/>
        <dbReference type="Rhea" id="RHEA-COMP:10379"/>
        <dbReference type="Rhea" id="RHEA-COMP:11844"/>
        <dbReference type="ChEBI" id="CHEBI:57856"/>
        <dbReference type="ChEBI" id="CHEBI:59789"/>
        <dbReference type="ChEBI" id="CHEBI:73543"/>
        <dbReference type="ChEBI" id="CHEBI:74275"/>
        <dbReference type="EC" id="2.1.1.290"/>
    </reaction>
</comment>
<evidence type="ECO:0000256" key="3">
    <source>
        <dbReference type="ARBA" id="ARBA00010703"/>
    </source>
</evidence>